<dbReference type="SUPFAM" id="SSF47413">
    <property type="entry name" value="lambda repressor-like DNA-binding domains"/>
    <property type="match status" value="1"/>
</dbReference>
<evidence type="ECO:0000313" key="3">
    <source>
        <dbReference type="EMBL" id="KAB2954331.1"/>
    </source>
</evidence>
<comment type="caution">
    <text evidence="3">The sequence shown here is derived from an EMBL/GenBank/DDBJ whole genome shotgun (WGS) entry which is preliminary data.</text>
</comment>
<evidence type="ECO:0000256" key="1">
    <source>
        <dbReference type="SAM" id="Phobius"/>
    </source>
</evidence>
<dbReference type="OrthoDB" id="9797543at2"/>
<keyword evidence="4" id="KW-1185">Reference proteome</keyword>
<gene>
    <name evidence="3" type="ORF">F9B85_01175</name>
</gene>
<evidence type="ECO:0000259" key="2">
    <source>
        <dbReference type="PROSITE" id="PS50943"/>
    </source>
</evidence>
<dbReference type="GO" id="GO:0003677">
    <property type="term" value="F:DNA binding"/>
    <property type="evidence" value="ECO:0007669"/>
    <property type="project" value="InterPro"/>
</dbReference>
<dbReference type="Gene3D" id="1.10.260.40">
    <property type="entry name" value="lambda repressor-like DNA-binding domains"/>
    <property type="match status" value="1"/>
</dbReference>
<proteinExistence type="predicted"/>
<dbReference type="Proteomes" id="UP000468766">
    <property type="component" value="Unassembled WGS sequence"/>
</dbReference>
<feature type="transmembrane region" description="Helical" evidence="1">
    <location>
        <begin position="112"/>
        <end position="130"/>
    </location>
</feature>
<keyword evidence="1" id="KW-0812">Transmembrane</keyword>
<dbReference type="SMART" id="SM00530">
    <property type="entry name" value="HTH_XRE"/>
    <property type="match status" value="1"/>
</dbReference>
<dbReference type="CDD" id="cd00093">
    <property type="entry name" value="HTH_XRE"/>
    <property type="match status" value="1"/>
</dbReference>
<reference evidence="3 4" key="1">
    <citation type="submission" date="2019-10" db="EMBL/GenBank/DDBJ databases">
        <title>Whole-genome sequence of the extremophile Heliorestis acidaminivorans DSM 24790.</title>
        <authorList>
            <person name="Kyndt J.A."/>
            <person name="Meyer T.E."/>
        </authorList>
    </citation>
    <scope>NUCLEOTIDE SEQUENCE [LARGE SCALE GENOMIC DNA]</scope>
    <source>
        <strain evidence="3 4">DSM 24790</strain>
    </source>
</reference>
<dbReference type="InterPro" id="IPR010982">
    <property type="entry name" value="Lambda_DNA-bd_dom_sf"/>
</dbReference>
<accession>A0A6I0F2X2</accession>
<dbReference type="Pfam" id="PF13464">
    <property type="entry name" value="RodZ_C"/>
    <property type="match status" value="1"/>
</dbReference>
<dbReference type="PANTHER" id="PTHR34475:SF1">
    <property type="entry name" value="CYTOSKELETON PROTEIN RODZ"/>
    <property type="match status" value="1"/>
</dbReference>
<feature type="domain" description="HTH cro/C1-type" evidence="2">
    <location>
        <begin position="10"/>
        <end position="70"/>
    </location>
</feature>
<name>A0A6I0F2X2_9FIRM</name>
<dbReference type="PANTHER" id="PTHR34475">
    <property type="match status" value="1"/>
</dbReference>
<dbReference type="RefSeq" id="WP_151617777.1">
    <property type="nucleotide sequence ID" value="NZ_WBXO01000001.1"/>
</dbReference>
<dbReference type="EMBL" id="WBXO01000001">
    <property type="protein sequence ID" value="KAB2954331.1"/>
    <property type="molecule type" value="Genomic_DNA"/>
</dbReference>
<dbReference type="InterPro" id="IPR050400">
    <property type="entry name" value="Bact_Cytoskel_RodZ"/>
</dbReference>
<dbReference type="InterPro" id="IPR025194">
    <property type="entry name" value="RodZ-like_C"/>
</dbReference>
<keyword evidence="1" id="KW-1133">Transmembrane helix</keyword>
<dbReference type="AlphaFoldDB" id="A0A6I0F2X2"/>
<protein>
    <submittedName>
        <fullName evidence="3">Helix-turn-helix domain-containing protein</fullName>
    </submittedName>
</protein>
<dbReference type="InterPro" id="IPR001387">
    <property type="entry name" value="Cro/C1-type_HTH"/>
</dbReference>
<keyword evidence="1" id="KW-0472">Membrane</keyword>
<sequence length="266" mass="29979">MNAKRTISILQEARERKGISLEQAESDTNIRKQYLIALEEGNYDQLPGRVYSIGFLRSYGKYLGLDPEPLIQEFKHNYQDEVAEIIEVESNKETERTVMAVKRGQSMIRMTGYGLAIVTLAGLFYIPSLLSDDGANNQVSENRITTTKQDREANQEEALNGNSTIGEAIEKENSVQPEAQQIVTQEDGVNITIRIREDRSWIAVTEDGVPRYQGIMHAGETMTFNGKEKVFLHVGNAGAVEIIYNGENLGLMGRWKDVEKKEFVRS</sequence>
<dbReference type="Pfam" id="PF13413">
    <property type="entry name" value="HTH_25"/>
    <property type="match status" value="1"/>
</dbReference>
<dbReference type="PROSITE" id="PS50943">
    <property type="entry name" value="HTH_CROC1"/>
    <property type="match status" value="1"/>
</dbReference>
<organism evidence="3 4">
    <name type="scientific">Heliorestis acidaminivorans</name>
    <dbReference type="NCBI Taxonomy" id="553427"/>
    <lineage>
        <taxon>Bacteria</taxon>
        <taxon>Bacillati</taxon>
        <taxon>Bacillota</taxon>
        <taxon>Clostridia</taxon>
        <taxon>Eubacteriales</taxon>
        <taxon>Heliobacteriaceae</taxon>
        <taxon>Heliorestis</taxon>
    </lineage>
</organism>
<evidence type="ECO:0000313" key="4">
    <source>
        <dbReference type="Proteomes" id="UP000468766"/>
    </source>
</evidence>